<dbReference type="NCBIfam" id="NF003952">
    <property type="entry name" value="PRK05450.1-5"/>
    <property type="match status" value="1"/>
</dbReference>
<dbReference type="SUPFAM" id="SSF53448">
    <property type="entry name" value="Nucleotide-diphospho-sugar transferases"/>
    <property type="match status" value="1"/>
</dbReference>
<dbReference type="FunFam" id="3.90.550.10:FF:000011">
    <property type="entry name" value="3-deoxy-manno-octulosonate cytidylyltransferase"/>
    <property type="match status" value="1"/>
</dbReference>
<comment type="function">
    <text evidence="5">Activates KDO (a required 8-carbon sugar) for incorporation into bacterial lipopolysaccharide in Gram-negative bacteria.</text>
</comment>
<comment type="pathway">
    <text evidence="5">Nucleotide-sugar biosynthesis; CMP-3-deoxy-D-manno-octulosonate biosynthesis; CMP-3-deoxy-D-manno-octulosonate from 3-deoxy-D-manno-octulosonate and CTP: step 1/1.</text>
</comment>
<evidence type="ECO:0000256" key="1">
    <source>
        <dbReference type="ARBA" id="ARBA00004370"/>
    </source>
</evidence>
<dbReference type="GO" id="GO:0008690">
    <property type="term" value="F:3-deoxy-manno-octulosonate cytidylyltransferase activity"/>
    <property type="evidence" value="ECO:0007669"/>
    <property type="project" value="UniProtKB-UniRule"/>
</dbReference>
<evidence type="ECO:0000256" key="4">
    <source>
        <dbReference type="ARBA" id="ARBA00022985"/>
    </source>
</evidence>
<dbReference type="Gene3D" id="3.90.550.10">
    <property type="entry name" value="Spore Coat Polysaccharide Biosynthesis Protein SpsA, Chain A"/>
    <property type="match status" value="1"/>
</dbReference>
<dbReference type="InterPro" id="IPR003329">
    <property type="entry name" value="Cytidylyl_trans"/>
</dbReference>
<keyword evidence="4 5" id="KW-0448">Lipopolysaccharide biosynthesis</keyword>
<dbReference type="HOGENOM" id="CLU_065038_1_0_0"/>
<dbReference type="PANTHER" id="PTHR42866:SF2">
    <property type="entry name" value="3-DEOXY-MANNO-OCTULOSONATE CYTIDYLYLTRANSFERASE, MITOCHONDRIAL"/>
    <property type="match status" value="1"/>
</dbReference>
<dbReference type="NCBIfam" id="NF003950">
    <property type="entry name" value="PRK05450.1-3"/>
    <property type="match status" value="1"/>
</dbReference>
<dbReference type="HAMAP" id="MF_00057">
    <property type="entry name" value="KdsB"/>
    <property type="match status" value="1"/>
</dbReference>
<organism evidence="6 7">
    <name type="scientific">Singulisphaera acidiphila (strain ATCC BAA-1392 / DSM 18658 / VKM B-2454 / MOB10)</name>
    <dbReference type="NCBI Taxonomy" id="886293"/>
    <lineage>
        <taxon>Bacteria</taxon>
        <taxon>Pseudomonadati</taxon>
        <taxon>Planctomycetota</taxon>
        <taxon>Planctomycetia</taxon>
        <taxon>Isosphaerales</taxon>
        <taxon>Isosphaeraceae</taxon>
        <taxon>Singulisphaera</taxon>
    </lineage>
</organism>
<comment type="subcellular location">
    <subcellularLocation>
        <location evidence="5">Cytoplasm</location>
    </subcellularLocation>
    <subcellularLocation>
        <location evidence="1">Membrane</location>
    </subcellularLocation>
</comment>
<comment type="catalytic activity">
    <reaction evidence="5">
        <text>3-deoxy-alpha-D-manno-oct-2-ulosonate + CTP = CMP-3-deoxy-beta-D-manno-octulosonate + diphosphate</text>
        <dbReference type="Rhea" id="RHEA:23448"/>
        <dbReference type="ChEBI" id="CHEBI:33019"/>
        <dbReference type="ChEBI" id="CHEBI:37563"/>
        <dbReference type="ChEBI" id="CHEBI:85986"/>
        <dbReference type="ChEBI" id="CHEBI:85987"/>
        <dbReference type="EC" id="2.7.7.38"/>
    </reaction>
</comment>
<dbReference type="STRING" id="886293.Sinac_6103"/>
<dbReference type="NCBIfam" id="NF009905">
    <property type="entry name" value="PRK13368.1"/>
    <property type="match status" value="1"/>
</dbReference>
<dbReference type="CDD" id="cd02517">
    <property type="entry name" value="CMP-KDO-Synthetase"/>
    <property type="match status" value="1"/>
</dbReference>
<name>L0DMZ1_SINAD</name>
<dbReference type="AlphaFoldDB" id="L0DMZ1"/>
<keyword evidence="7" id="KW-1185">Reference proteome</keyword>
<evidence type="ECO:0000313" key="6">
    <source>
        <dbReference type="EMBL" id="AGA30208.1"/>
    </source>
</evidence>
<keyword evidence="2 5" id="KW-0808">Transferase</keyword>
<gene>
    <name evidence="5" type="primary">kdsB</name>
    <name evidence="6" type="ordered locus">Sinac_6103</name>
</gene>
<keyword evidence="5" id="KW-0963">Cytoplasm</keyword>
<dbReference type="PANTHER" id="PTHR42866">
    <property type="entry name" value="3-DEOXY-MANNO-OCTULOSONATE CYTIDYLYLTRANSFERASE"/>
    <property type="match status" value="1"/>
</dbReference>
<dbReference type="EMBL" id="CP003364">
    <property type="protein sequence ID" value="AGA30208.1"/>
    <property type="molecule type" value="Genomic_DNA"/>
</dbReference>
<sequence>MGFDSLSELDPSSCQRVGLGYSERSCRCTQSKATVLQCPLYRKKTGGSFRRNMEIVAVIPARFASTRLPGKPLLSETGRPLIQHVVEAARRSTRLDRIIVATDDRAIAEAVAAFGGECAMTRDDHPSGTDRVAEVAEGLPEAGIIVNLQGDEPEISPQALDLVIALLENDPEASMATLATPIRSEEDYLDPSCVKVVCTATGQALYFSRSPIPYHRDGRPDSASSHPLAYLHLGLYAYRRDFLLRLATLPPSPLERIEKLEQLRVLEAGHRIAVGFVDEPSVGIDTPDDYRRFVERWRAGGGD</sequence>
<comment type="pathway">
    <text evidence="5">Bacterial outer membrane biogenesis; lipopolysaccharide biosynthesis.</text>
</comment>
<proteinExistence type="inferred from homology"/>
<dbReference type="NCBIfam" id="TIGR00466">
    <property type="entry name" value="kdsB"/>
    <property type="match status" value="1"/>
</dbReference>
<dbReference type="EC" id="2.7.7.38" evidence="5"/>
<dbReference type="InterPro" id="IPR004528">
    <property type="entry name" value="KdsB"/>
</dbReference>
<keyword evidence="3 5" id="KW-0548">Nucleotidyltransferase</keyword>
<accession>L0DMZ1</accession>
<dbReference type="Proteomes" id="UP000010798">
    <property type="component" value="Chromosome"/>
</dbReference>
<dbReference type="Pfam" id="PF02348">
    <property type="entry name" value="CTP_transf_3"/>
    <property type="match status" value="1"/>
</dbReference>
<dbReference type="GO" id="GO:0016020">
    <property type="term" value="C:membrane"/>
    <property type="evidence" value="ECO:0007669"/>
    <property type="project" value="UniProtKB-SubCell"/>
</dbReference>
<dbReference type="UniPathway" id="UPA00030"/>
<comment type="similarity">
    <text evidence="5">Belongs to the KdsB family.</text>
</comment>
<protein>
    <recommendedName>
        <fullName evidence="5">3-deoxy-manno-octulosonate cytidylyltransferase</fullName>
        <ecNumber evidence="5">2.7.7.38</ecNumber>
    </recommendedName>
    <alternativeName>
        <fullName evidence="5">CMP-2-keto-3-deoxyoctulosonic acid synthase</fullName>
        <shortName evidence="5">CKS</shortName>
        <shortName evidence="5">CMP-KDO synthase</shortName>
    </alternativeName>
</protein>
<dbReference type="KEGG" id="saci:Sinac_6103"/>
<dbReference type="GO" id="GO:0005829">
    <property type="term" value="C:cytosol"/>
    <property type="evidence" value="ECO:0007669"/>
    <property type="project" value="TreeGrafter"/>
</dbReference>
<dbReference type="InterPro" id="IPR029044">
    <property type="entry name" value="Nucleotide-diphossugar_trans"/>
</dbReference>
<evidence type="ECO:0000256" key="5">
    <source>
        <dbReference type="HAMAP-Rule" id="MF_00057"/>
    </source>
</evidence>
<evidence type="ECO:0000313" key="7">
    <source>
        <dbReference type="Proteomes" id="UP000010798"/>
    </source>
</evidence>
<reference evidence="6 7" key="1">
    <citation type="submission" date="2012-02" db="EMBL/GenBank/DDBJ databases">
        <title>Complete sequence of chromosome of Singulisphaera acidiphila DSM 18658.</title>
        <authorList>
            <consortium name="US DOE Joint Genome Institute (JGI-PGF)"/>
            <person name="Lucas S."/>
            <person name="Copeland A."/>
            <person name="Lapidus A."/>
            <person name="Glavina del Rio T."/>
            <person name="Dalin E."/>
            <person name="Tice H."/>
            <person name="Bruce D."/>
            <person name="Goodwin L."/>
            <person name="Pitluck S."/>
            <person name="Peters L."/>
            <person name="Ovchinnikova G."/>
            <person name="Chertkov O."/>
            <person name="Kyrpides N."/>
            <person name="Mavromatis K."/>
            <person name="Ivanova N."/>
            <person name="Brettin T."/>
            <person name="Detter J.C."/>
            <person name="Han C."/>
            <person name="Larimer F."/>
            <person name="Land M."/>
            <person name="Hauser L."/>
            <person name="Markowitz V."/>
            <person name="Cheng J.-F."/>
            <person name="Hugenholtz P."/>
            <person name="Woyke T."/>
            <person name="Wu D."/>
            <person name="Tindall B."/>
            <person name="Pomrenke H."/>
            <person name="Brambilla E."/>
            <person name="Klenk H.-P."/>
            <person name="Eisen J.A."/>
        </authorList>
    </citation>
    <scope>NUCLEOTIDE SEQUENCE [LARGE SCALE GENOMIC DNA]</scope>
    <source>
        <strain evidence="7">ATCC BAA-1392 / DSM 18658 / VKM B-2454 / MOB10</strain>
    </source>
</reference>
<dbReference type="eggNOG" id="COG1212">
    <property type="taxonomic scope" value="Bacteria"/>
</dbReference>
<evidence type="ECO:0000256" key="2">
    <source>
        <dbReference type="ARBA" id="ARBA00022679"/>
    </source>
</evidence>
<evidence type="ECO:0000256" key="3">
    <source>
        <dbReference type="ARBA" id="ARBA00022695"/>
    </source>
</evidence>
<dbReference type="UniPathway" id="UPA00358">
    <property type="reaction ID" value="UER00476"/>
</dbReference>
<dbReference type="GO" id="GO:0033468">
    <property type="term" value="P:CMP-keto-3-deoxy-D-manno-octulosonic acid biosynthetic process"/>
    <property type="evidence" value="ECO:0007669"/>
    <property type="project" value="UniProtKB-UniRule"/>
</dbReference>
<dbReference type="GO" id="GO:0009103">
    <property type="term" value="P:lipopolysaccharide biosynthetic process"/>
    <property type="evidence" value="ECO:0007669"/>
    <property type="project" value="UniProtKB-UniRule"/>
</dbReference>